<dbReference type="SMART" id="SM00848">
    <property type="entry name" value="Inhibitor_I29"/>
    <property type="match status" value="1"/>
</dbReference>
<dbReference type="GeneID" id="17301399"/>
<feature type="signal peptide" evidence="3">
    <location>
        <begin position="1"/>
        <end position="20"/>
    </location>
</feature>
<evidence type="ECO:0000313" key="6">
    <source>
        <dbReference type="EMBL" id="EKX44685.1"/>
    </source>
</evidence>
<dbReference type="InterPro" id="IPR013201">
    <property type="entry name" value="Prot_inhib_I29"/>
</dbReference>
<evidence type="ECO:0000256" key="3">
    <source>
        <dbReference type="SAM" id="SignalP"/>
    </source>
</evidence>
<evidence type="ECO:0000313" key="8">
    <source>
        <dbReference type="Proteomes" id="UP000011087"/>
    </source>
</evidence>
<dbReference type="PROSITE" id="PS00639">
    <property type="entry name" value="THIOL_PROTEASE_HIS"/>
    <property type="match status" value="1"/>
</dbReference>
<protein>
    <recommendedName>
        <fullName evidence="9">Cathepsin H</fullName>
    </recommendedName>
</protein>
<keyword evidence="2" id="KW-1015">Disulfide bond</keyword>
<dbReference type="EnsemblProtists" id="EKX44685">
    <property type="protein sequence ID" value="EKX44685"/>
    <property type="gene ID" value="GUITHDRAFT_71985"/>
</dbReference>
<reference evidence="6 8" key="1">
    <citation type="journal article" date="2012" name="Nature">
        <title>Algal genomes reveal evolutionary mosaicism and the fate of nucleomorphs.</title>
        <authorList>
            <consortium name="DOE Joint Genome Institute"/>
            <person name="Curtis B.A."/>
            <person name="Tanifuji G."/>
            <person name="Burki F."/>
            <person name="Gruber A."/>
            <person name="Irimia M."/>
            <person name="Maruyama S."/>
            <person name="Arias M.C."/>
            <person name="Ball S.G."/>
            <person name="Gile G.H."/>
            <person name="Hirakawa Y."/>
            <person name="Hopkins J.F."/>
            <person name="Kuo A."/>
            <person name="Rensing S.A."/>
            <person name="Schmutz J."/>
            <person name="Symeonidi A."/>
            <person name="Elias M."/>
            <person name="Eveleigh R.J."/>
            <person name="Herman E.K."/>
            <person name="Klute M.J."/>
            <person name="Nakayama T."/>
            <person name="Obornik M."/>
            <person name="Reyes-Prieto A."/>
            <person name="Armbrust E.V."/>
            <person name="Aves S.J."/>
            <person name="Beiko R.G."/>
            <person name="Coutinho P."/>
            <person name="Dacks J.B."/>
            <person name="Durnford D.G."/>
            <person name="Fast N.M."/>
            <person name="Green B.R."/>
            <person name="Grisdale C.J."/>
            <person name="Hempel F."/>
            <person name="Henrissat B."/>
            <person name="Hoppner M.P."/>
            <person name="Ishida K."/>
            <person name="Kim E."/>
            <person name="Koreny L."/>
            <person name="Kroth P.G."/>
            <person name="Liu Y."/>
            <person name="Malik S.B."/>
            <person name="Maier U.G."/>
            <person name="McRose D."/>
            <person name="Mock T."/>
            <person name="Neilson J.A."/>
            <person name="Onodera N.T."/>
            <person name="Poole A.M."/>
            <person name="Pritham E.J."/>
            <person name="Richards T.A."/>
            <person name="Rocap G."/>
            <person name="Roy S.W."/>
            <person name="Sarai C."/>
            <person name="Schaack S."/>
            <person name="Shirato S."/>
            <person name="Slamovits C.H."/>
            <person name="Spencer D.F."/>
            <person name="Suzuki S."/>
            <person name="Worden A.Z."/>
            <person name="Zauner S."/>
            <person name="Barry K."/>
            <person name="Bell C."/>
            <person name="Bharti A.K."/>
            <person name="Crow J.A."/>
            <person name="Grimwood J."/>
            <person name="Kramer R."/>
            <person name="Lindquist E."/>
            <person name="Lucas S."/>
            <person name="Salamov A."/>
            <person name="McFadden G.I."/>
            <person name="Lane C.E."/>
            <person name="Keeling P.J."/>
            <person name="Gray M.W."/>
            <person name="Grigoriev I.V."/>
            <person name="Archibald J.M."/>
        </authorList>
    </citation>
    <scope>NUCLEOTIDE SEQUENCE</scope>
    <source>
        <strain evidence="6 8">CCMP2712</strain>
    </source>
</reference>
<dbReference type="InterPro" id="IPR025660">
    <property type="entry name" value="Pept_his_AS"/>
</dbReference>
<dbReference type="FunFam" id="3.90.70.10:FF:000039">
    <property type="entry name" value="Cysteine proteinase 2, putative"/>
    <property type="match status" value="1"/>
</dbReference>
<keyword evidence="3" id="KW-0732">Signal</keyword>
<dbReference type="InterPro" id="IPR039417">
    <property type="entry name" value="Peptidase_C1A_papain-like"/>
</dbReference>
<sequence length="354" mass="38648">MAMHFTPLLLLLAMAVATSAVPMRSKGRCLREFERWTKKHSKVYEDDTTYLRRLASFCVSLKEVEAINSRPGTTWRAALNQYSDLTWEEFKHAKLMAEQNCSATVTTPVEKLVKMGIVADEFDWRNQTCGETSCVSMVKNQGTCGSCWTFSTAAALESLHAIKTGEMVLLSEQQLVDCAADFKNNGCNGGLPSQAFEYIMYNGGLSKMEEYPYVCGDGHCNVTGGPCAFDPVGKPWSVGAKKVSKVANFTPGDEISMKTVVGSHNPISVAFEVVADLRHYSSGVYSSPTCVGTPDKVNHAVLAVGYGTEGGIPYWTIKNSWGFAWGDNGYFKIQRGSNMCGISVCASFPITSDK</sequence>
<evidence type="ECO:0000256" key="2">
    <source>
        <dbReference type="ARBA" id="ARBA00023157"/>
    </source>
</evidence>
<accession>L1J9D8</accession>
<feature type="domain" description="Cathepsin propeptide inhibitor" evidence="5">
    <location>
        <begin position="33"/>
        <end position="90"/>
    </location>
</feature>
<dbReference type="KEGG" id="gtt:GUITHDRAFT_71985"/>
<dbReference type="GO" id="GO:0008234">
    <property type="term" value="F:cysteine-type peptidase activity"/>
    <property type="evidence" value="ECO:0007669"/>
    <property type="project" value="InterPro"/>
</dbReference>
<evidence type="ECO:0000256" key="1">
    <source>
        <dbReference type="ARBA" id="ARBA00008455"/>
    </source>
</evidence>
<reference evidence="8" key="2">
    <citation type="submission" date="2012-11" db="EMBL/GenBank/DDBJ databases">
        <authorList>
            <person name="Kuo A."/>
            <person name="Curtis B.A."/>
            <person name="Tanifuji G."/>
            <person name="Burki F."/>
            <person name="Gruber A."/>
            <person name="Irimia M."/>
            <person name="Maruyama S."/>
            <person name="Arias M.C."/>
            <person name="Ball S.G."/>
            <person name="Gile G.H."/>
            <person name="Hirakawa Y."/>
            <person name="Hopkins J.F."/>
            <person name="Rensing S.A."/>
            <person name="Schmutz J."/>
            <person name="Symeonidi A."/>
            <person name="Elias M."/>
            <person name="Eveleigh R.J."/>
            <person name="Herman E.K."/>
            <person name="Klute M.J."/>
            <person name="Nakayama T."/>
            <person name="Obornik M."/>
            <person name="Reyes-Prieto A."/>
            <person name="Armbrust E.V."/>
            <person name="Aves S.J."/>
            <person name="Beiko R.G."/>
            <person name="Coutinho P."/>
            <person name="Dacks J.B."/>
            <person name="Durnford D.G."/>
            <person name="Fast N.M."/>
            <person name="Green B.R."/>
            <person name="Grisdale C."/>
            <person name="Hempe F."/>
            <person name="Henrissat B."/>
            <person name="Hoppner M.P."/>
            <person name="Ishida K.-I."/>
            <person name="Kim E."/>
            <person name="Koreny L."/>
            <person name="Kroth P.G."/>
            <person name="Liu Y."/>
            <person name="Malik S.-B."/>
            <person name="Maier U.G."/>
            <person name="McRose D."/>
            <person name="Mock T."/>
            <person name="Neilson J.A."/>
            <person name="Onodera N.T."/>
            <person name="Poole A.M."/>
            <person name="Pritham E.J."/>
            <person name="Richards T.A."/>
            <person name="Rocap G."/>
            <person name="Roy S.W."/>
            <person name="Sarai C."/>
            <person name="Schaack S."/>
            <person name="Shirato S."/>
            <person name="Slamovits C.H."/>
            <person name="Spencer D.F."/>
            <person name="Suzuki S."/>
            <person name="Worden A.Z."/>
            <person name="Zauner S."/>
            <person name="Barry K."/>
            <person name="Bell C."/>
            <person name="Bharti A.K."/>
            <person name="Crow J.A."/>
            <person name="Grimwood J."/>
            <person name="Kramer R."/>
            <person name="Lindquist E."/>
            <person name="Lucas S."/>
            <person name="Salamov A."/>
            <person name="McFadden G.I."/>
            <person name="Lane C.E."/>
            <person name="Keeling P.J."/>
            <person name="Gray M.W."/>
            <person name="Grigoriev I.V."/>
            <person name="Archibald J.M."/>
        </authorList>
    </citation>
    <scope>NUCLEOTIDE SEQUENCE</scope>
    <source>
        <strain evidence="8">CCMP2712</strain>
    </source>
</reference>
<dbReference type="Proteomes" id="UP000011087">
    <property type="component" value="Unassembled WGS sequence"/>
</dbReference>
<dbReference type="STRING" id="905079.L1J9D8"/>
<name>L1J9D8_GUITC</name>
<reference evidence="7" key="3">
    <citation type="submission" date="2015-06" db="UniProtKB">
        <authorList>
            <consortium name="EnsemblProtists"/>
        </authorList>
    </citation>
    <scope>IDENTIFICATION</scope>
</reference>
<dbReference type="InterPro" id="IPR000169">
    <property type="entry name" value="Pept_cys_AS"/>
</dbReference>
<dbReference type="GO" id="GO:0006508">
    <property type="term" value="P:proteolysis"/>
    <property type="evidence" value="ECO:0007669"/>
    <property type="project" value="InterPro"/>
</dbReference>
<dbReference type="eggNOG" id="KOG1543">
    <property type="taxonomic scope" value="Eukaryota"/>
</dbReference>
<dbReference type="OMA" id="TCKFQPQ"/>
<dbReference type="Pfam" id="PF00112">
    <property type="entry name" value="Peptidase_C1"/>
    <property type="match status" value="1"/>
</dbReference>
<feature type="domain" description="Peptidase C1A papain C-terminal" evidence="4">
    <location>
        <begin position="118"/>
        <end position="350"/>
    </location>
</feature>
<dbReference type="PRINTS" id="PR00705">
    <property type="entry name" value="PAPAIN"/>
</dbReference>
<comment type="similarity">
    <text evidence="1">Belongs to the peptidase C1 family.</text>
</comment>
<dbReference type="CDD" id="cd02248">
    <property type="entry name" value="Peptidase_C1A"/>
    <property type="match status" value="1"/>
</dbReference>
<dbReference type="Gene3D" id="3.90.70.10">
    <property type="entry name" value="Cysteine proteinases"/>
    <property type="match status" value="1"/>
</dbReference>
<dbReference type="InterPro" id="IPR000668">
    <property type="entry name" value="Peptidase_C1A_C"/>
</dbReference>
<proteinExistence type="inferred from homology"/>
<dbReference type="SMART" id="SM00645">
    <property type="entry name" value="Pept_C1"/>
    <property type="match status" value="1"/>
</dbReference>
<gene>
    <name evidence="6" type="ORF">GUITHDRAFT_71985</name>
</gene>
<evidence type="ECO:0000259" key="4">
    <source>
        <dbReference type="SMART" id="SM00645"/>
    </source>
</evidence>
<evidence type="ECO:0000259" key="5">
    <source>
        <dbReference type="SMART" id="SM00848"/>
    </source>
</evidence>
<dbReference type="InterPro" id="IPR038765">
    <property type="entry name" value="Papain-like_cys_pep_sf"/>
</dbReference>
<dbReference type="PaxDb" id="55529-EKX44685"/>
<dbReference type="PANTHER" id="PTHR12411">
    <property type="entry name" value="CYSTEINE PROTEASE FAMILY C1-RELATED"/>
    <property type="match status" value="1"/>
</dbReference>
<feature type="chain" id="PRO_5008451375" description="Cathepsin H" evidence="3">
    <location>
        <begin position="21"/>
        <end position="354"/>
    </location>
</feature>
<dbReference type="SUPFAM" id="SSF54001">
    <property type="entry name" value="Cysteine proteinases"/>
    <property type="match status" value="1"/>
</dbReference>
<dbReference type="PROSITE" id="PS00139">
    <property type="entry name" value="THIOL_PROTEASE_CYS"/>
    <property type="match status" value="1"/>
</dbReference>
<keyword evidence="8" id="KW-1185">Reference proteome</keyword>
<organism evidence="6">
    <name type="scientific">Guillardia theta (strain CCMP2712)</name>
    <name type="common">Cryptophyte</name>
    <dbReference type="NCBI Taxonomy" id="905079"/>
    <lineage>
        <taxon>Eukaryota</taxon>
        <taxon>Cryptophyceae</taxon>
        <taxon>Pyrenomonadales</taxon>
        <taxon>Geminigeraceae</taxon>
        <taxon>Guillardia</taxon>
    </lineage>
</organism>
<dbReference type="HOGENOM" id="CLU_012184_1_1_1"/>
<evidence type="ECO:0008006" key="9">
    <source>
        <dbReference type="Google" id="ProtNLM"/>
    </source>
</evidence>
<dbReference type="AlphaFoldDB" id="L1J9D8"/>
<dbReference type="PROSITE" id="PS00640">
    <property type="entry name" value="THIOL_PROTEASE_ASN"/>
    <property type="match status" value="1"/>
</dbReference>
<dbReference type="EMBL" id="JH993003">
    <property type="protein sequence ID" value="EKX44685.1"/>
    <property type="molecule type" value="Genomic_DNA"/>
</dbReference>
<dbReference type="RefSeq" id="XP_005831665.1">
    <property type="nucleotide sequence ID" value="XM_005831608.1"/>
</dbReference>
<dbReference type="OrthoDB" id="10253408at2759"/>
<evidence type="ECO:0000313" key="7">
    <source>
        <dbReference type="EnsemblProtists" id="EKX44685"/>
    </source>
</evidence>
<dbReference type="InterPro" id="IPR013128">
    <property type="entry name" value="Peptidase_C1A"/>
</dbReference>
<dbReference type="InterPro" id="IPR025661">
    <property type="entry name" value="Pept_asp_AS"/>
</dbReference>
<dbReference type="Pfam" id="PF08246">
    <property type="entry name" value="Inhibitor_I29"/>
    <property type="match status" value="1"/>
</dbReference>